<dbReference type="InterPro" id="IPR022472">
    <property type="entry name" value="VPLPA-CTERM"/>
</dbReference>
<sequence>MMKSVCKAAAAALMSVLGATAATAATVTMDFEDLTANLGNEGAWTSYQFANRTFGISWSGGRSEGANIFDTACQGGTSDCRGDDDLLPGGVAGASSEGVGGNVLIRQRTRDRGGDLANDQANSGTITFTLLAGSALSWVGASAVDDGRFTFSTRTGGTNTVLGVISGLDDNETEQLTFDALSPLISLNDSFSIFFEGSGAVDSFVFETVDENTPAAVPVPAALPLMLAGLGGLGLLARRRRARANRTV</sequence>
<dbReference type="EMBL" id="BLIV01000001">
    <property type="protein sequence ID" value="GFE48850.1"/>
    <property type="molecule type" value="Genomic_DNA"/>
</dbReference>
<evidence type="ECO:0000256" key="1">
    <source>
        <dbReference type="SAM" id="Phobius"/>
    </source>
</evidence>
<comment type="caution">
    <text evidence="3">The sequence shown here is derived from an EMBL/GenBank/DDBJ whole genome shotgun (WGS) entry which is preliminary data.</text>
</comment>
<evidence type="ECO:0000313" key="4">
    <source>
        <dbReference type="Proteomes" id="UP000436522"/>
    </source>
</evidence>
<protein>
    <recommendedName>
        <fullName evidence="5">PEP-CTERM protein-sorting domain-containing protein</fullName>
    </recommendedName>
</protein>
<feature type="chain" id="PRO_5024894710" description="PEP-CTERM protein-sorting domain-containing protein" evidence="2">
    <location>
        <begin position="25"/>
        <end position="248"/>
    </location>
</feature>
<dbReference type="Proteomes" id="UP000436522">
    <property type="component" value="Unassembled WGS sequence"/>
</dbReference>
<keyword evidence="1" id="KW-0472">Membrane</keyword>
<dbReference type="NCBIfam" id="TIGR03370">
    <property type="entry name" value="VPLPA-CTERM"/>
    <property type="match status" value="1"/>
</dbReference>
<dbReference type="RefSeq" id="WP_238840628.1">
    <property type="nucleotide sequence ID" value="NZ_BLIV01000001.1"/>
</dbReference>
<proteinExistence type="predicted"/>
<organism evidence="3 4">
    <name type="scientific">Roseobacter cerasinus</name>
    <dbReference type="NCBI Taxonomy" id="2602289"/>
    <lineage>
        <taxon>Bacteria</taxon>
        <taxon>Pseudomonadati</taxon>
        <taxon>Pseudomonadota</taxon>
        <taxon>Alphaproteobacteria</taxon>
        <taxon>Rhodobacterales</taxon>
        <taxon>Roseobacteraceae</taxon>
        <taxon>Roseobacter</taxon>
    </lineage>
</organism>
<keyword evidence="4" id="KW-1185">Reference proteome</keyword>
<reference evidence="3 4" key="1">
    <citation type="submission" date="2019-12" db="EMBL/GenBank/DDBJ databases">
        <title>Roseobacter cerasinus sp. nov., isolated from seawater around aquaculture.</title>
        <authorList>
            <person name="Muramatsu S."/>
            <person name="Takabe Y."/>
            <person name="Mori K."/>
            <person name="Takaichi S."/>
            <person name="Hanada S."/>
        </authorList>
    </citation>
    <scope>NUCLEOTIDE SEQUENCE [LARGE SCALE GENOMIC DNA]</scope>
    <source>
        <strain evidence="3 4">AI77</strain>
    </source>
</reference>
<feature type="signal peptide" evidence="2">
    <location>
        <begin position="1"/>
        <end position="24"/>
    </location>
</feature>
<feature type="transmembrane region" description="Helical" evidence="1">
    <location>
        <begin position="215"/>
        <end position="237"/>
    </location>
</feature>
<name>A0A640VN45_9RHOB</name>
<keyword evidence="1" id="KW-0812">Transmembrane</keyword>
<evidence type="ECO:0000256" key="2">
    <source>
        <dbReference type="SAM" id="SignalP"/>
    </source>
</evidence>
<dbReference type="NCBIfam" id="TIGR02595">
    <property type="entry name" value="PEP_CTERM"/>
    <property type="match status" value="1"/>
</dbReference>
<dbReference type="InterPro" id="IPR013424">
    <property type="entry name" value="Ice-binding_C"/>
</dbReference>
<dbReference type="AlphaFoldDB" id="A0A640VN45"/>
<keyword evidence="2" id="KW-0732">Signal</keyword>
<keyword evidence="1" id="KW-1133">Transmembrane helix</keyword>
<gene>
    <name evidence="3" type="ORF">So717_06030</name>
</gene>
<evidence type="ECO:0008006" key="5">
    <source>
        <dbReference type="Google" id="ProtNLM"/>
    </source>
</evidence>
<evidence type="ECO:0000313" key="3">
    <source>
        <dbReference type="EMBL" id="GFE48850.1"/>
    </source>
</evidence>
<accession>A0A640VN45</accession>